<evidence type="ECO:0000313" key="1">
    <source>
        <dbReference type="EMBL" id="BBH18661.1"/>
    </source>
</evidence>
<gene>
    <name evidence="1" type="ORF">Back11_00060</name>
</gene>
<name>A0A3G9IYB2_9BACL</name>
<reference evidence="1 2" key="1">
    <citation type="submission" date="2018-11" db="EMBL/GenBank/DDBJ databases">
        <title>Complete genome sequence of Paenibacillus baekrokdamisoli strain KCTC 33723.</title>
        <authorList>
            <person name="Kang S.W."/>
            <person name="Lee K.C."/>
            <person name="Kim K.K."/>
            <person name="Kim J.S."/>
            <person name="Kim D.S."/>
            <person name="Ko S.H."/>
            <person name="Yang S.H."/>
            <person name="Lee J.S."/>
        </authorList>
    </citation>
    <scope>NUCLEOTIDE SEQUENCE [LARGE SCALE GENOMIC DNA]</scope>
    <source>
        <strain evidence="1 2">KCTC 33723</strain>
    </source>
</reference>
<dbReference type="Proteomes" id="UP000275368">
    <property type="component" value="Chromosome"/>
</dbReference>
<proteinExistence type="predicted"/>
<dbReference type="AlphaFoldDB" id="A0A3G9IYB2"/>
<organism evidence="1 2">
    <name type="scientific">Paenibacillus baekrokdamisoli</name>
    <dbReference type="NCBI Taxonomy" id="1712516"/>
    <lineage>
        <taxon>Bacteria</taxon>
        <taxon>Bacillati</taxon>
        <taxon>Bacillota</taxon>
        <taxon>Bacilli</taxon>
        <taxon>Bacillales</taxon>
        <taxon>Paenibacillaceae</taxon>
        <taxon>Paenibacillus</taxon>
    </lineage>
</organism>
<dbReference type="EMBL" id="AP019308">
    <property type="protein sequence ID" value="BBH18661.1"/>
    <property type="molecule type" value="Genomic_DNA"/>
</dbReference>
<sequence length="738" mass="83230">MSRMRKYAFLFVVAALCMPVFLSEQALANTAGKQHFEKTAENGKFALYVNMSDGQFAVEQKSSGFRWWSNPPEREDDPLAKGVFKMQLNSQLLVTYATSKGETSMVNNFVASINEKGAAVEKTKRGFRAVYRFPKQDFVIPVEYTLEPDHLKAEIITGEIRENDPDTKITQIAFLPYFGAGSTADNGYLFVPDGSGALIRFNNGKSGYDAYRQKIYDNDNVLSQTREIIVRQRASLPVFGLKNKEHAFVAVIDKGDSLGTVRASVSGMGTSYNQVFSEFTYRQLDTAQLLSRTWAEKEVNLLAGEATKLDRITLDYYFLDGEKSDYSGMAQRYQQFLIEEKGLQKSVMAGQTPLYLDLFGAIAKKKSFFGIPFTSMEPLTTFKQAEQIIGQLQQSGVEHIVLRYKGWANDGLTNKTIPSTVKAISRLGGTTGYKRLLDYVDKQRVEFYPDVDLVHFQESGNGFSSHFDAANAVTKLVAPQYAFLRSTYQINSKEAPQYLLSPLKMQGAVDKFAQSYARFDHPNVSLNELGMQVYSDYRKNGIDRGTSVGIWTAIFEGFKARSARLMLNQPNGYALPYAVHVTQVPFESSRFDIEDESVPFYQLVLHGIVPYSAPSVNLSSDPDYIKLKAIETGSYLQYSWMHAETASVKETPYDYLYSTHYRDWMDSAVAGYKELHQILYKVADRRMVGHQQLGQGVYETTYENGIRIIVNYNEHAVNVRGQSVERMGYLVLDGVEAR</sequence>
<dbReference type="RefSeq" id="WP_125653133.1">
    <property type="nucleotide sequence ID" value="NZ_AP019308.1"/>
</dbReference>
<dbReference type="KEGG" id="pbk:Back11_00060"/>
<evidence type="ECO:0000313" key="2">
    <source>
        <dbReference type="Proteomes" id="UP000275368"/>
    </source>
</evidence>
<dbReference type="Pfam" id="PF18952">
    <property type="entry name" value="DUF5696"/>
    <property type="match status" value="1"/>
</dbReference>
<dbReference type="OrthoDB" id="9793135at2"/>
<keyword evidence="2" id="KW-1185">Reference proteome</keyword>
<protein>
    <submittedName>
        <fullName evidence="1">Uncharacterized protein</fullName>
    </submittedName>
</protein>
<accession>A0A3G9IYB2</accession>
<dbReference type="InterPro" id="IPR043751">
    <property type="entry name" value="DUF5696"/>
</dbReference>